<evidence type="ECO:0000256" key="12">
    <source>
        <dbReference type="RuleBase" id="RU003519"/>
    </source>
</evidence>
<comment type="subcellular location">
    <subcellularLocation>
        <location evidence="1 12">Cell membrane</location>
        <topology evidence="1 12">Lipid-anchor</topology>
        <topology evidence="1 12">GPI-anchor</topology>
    </subcellularLocation>
</comment>
<keyword evidence="10 12" id="KW-0449">Lipoprotein</keyword>
<evidence type="ECO:0000256" key="5">
    <source>
        <dbReference type="ARBA" id="ARBA00022729"/>
    </source>
</evidence>
<keyword evidence="7 12" id="KW-0472">Membrane</keyword>
<keyword evidence="5" id="KW-0732">Signal</keyword>
<evidence type="ECO:0000313" key="14">
    <source>
        <dbReference type="EMBL" id="KAK9504487.1"/>
    </source>
</evidence>
<evidence type="ECO:0000256" key="4">
    <source>
        <dbReference type="ARBA" id="ARBA00022622"/>
    </source>
</evidence>
<dbReference type="Pfam" id="PF01153">
    <property type="entry name" value="Glypican"/>
    <property type="match status" value="1"/>
</dbReference>
<dbReference type="PANTHER" id="PTHR10822">
    <property type="entry name" value="GLYPICAN"/>
    <property type="match status" value="1"/>
</dbReference>
<comment type="function">
    <text evidence="12">Cell surface proteoglycan.</text>
</comment>
<gene>
    <name evidence="14" type="ORF">O3M35_010809</name>
</gene>
<evidence type="ECO:0000256" key="7">
    <source>
        <dbReference type="ARBA" id="ARBA00023136"/>
    </source>
</evidence>
<dbReference type="GO" id="GO:0098552">
    <property type="term" value="C:side of membrane"/>
    <property type="evidence" value="ECO:0007669"/>
    <property type="project" value="UniProtKB-KW"/>
</dbReference>
<evidence type="ECO:0000256" key="1">
    <source>
        <dbReference type="ARBA" id="ARBA00004609"/>
    </source>
</evidence>
<protein>
    <recommendedName>
        <fullName evidence="16">Glypican-6</fullName>
    </recommendedName>
</protein>
<evidence type="ECO:0000256" key="10">
    <source>
        <dbReference type="ARBA" id="ARBA00023288"/>
    </source>
</evidence>
<keyword evidence="4 12" id="KW-0336">GPI-anchor</keyword>
<dbReference type="InterPro" id="IPR019803">
    <property type="entry name" value="Glypican_CS"/>
</dbReference>
<dbReference type="GO" id="GO:0045202">
    <property type="term" value="C:synapse"/>
    <property type="evidence" value="ECO:0007669"/>
    <property type="project" value="TreeGrafter"/>
</dbReference>
<keyword evidence="8" id="KW-0325">Glycoprotein</keyword>
<comment type="caution">
    <text evidence="14">The sequence shown here is derived from an EMBL/GenBank/DDBJ whole genome shotgun (WGS) entry which is preliminary data.</text>
</comment>
<proteinExistence type="inferred from homology"/>
<evidence type="ECO:0000256" key="6">
    <source>
        <dbReference type="ARBA" id="ARBA00022974"/>
    </source>
</evidence>
<dbReference type="GO" id="GO:0009986">
    <property type="term" value="C:cell surface"/>
    <property type="evidence" value="ECO:0007669"/>
    <property type="project" value="TreeGrafter"/>
</dbReference>
<evidence type="ECO:0000313" key="15">
    <source>
        <dbReference type="Proteomes" id="UP001461498"/>
    </source>
</evidence>
<keyword evidence="15" id="KW-1185">Reference proteome</keyword>
<dbReference type="GO" id="GO:0005886">
    <property type="term" value="C:plasma membrane"/>
    <property type="evidence" value="ECO:0007669"/>
    <property type="project" value="UniProtKB-SubCell"/>
</dbReference>
<reference evidence="14 15" key="1">
    <citation type="submission" date="2022-12" db="EMBL/GenBank/DDBJ databases">
        <title>Chromosome-level genome assembly of true bugs.</title>
        <authorList>
            <person name="Ma L."/>
            <person name="Li H."/>
        </authorList>
    </citation>
    <scope>NUCLEOTIDE SEQUENCE [LARGE SCALE GENOMIC DNA]</scope>
    <source>
        <strain evidence="14">Lab_2022b</strain>
    </source>
</reference>
<evidence type="ECO:0000256" key="13">
    <source>
        <dbReference type="SAM" id="MobiDB-lite"/>
    </source>
</evidence>
<feature type="region of interest" description="Disordered" evidence="13">
    <location>
        <begin position="277"/>
        <end position="318"/>
    </location>
</feature>
<dbReference type="Proteomes" id="UP001461498">
    <property type="component" value="Unassembled WGS sequence"/>
</dbReference>
<dbReference type="GO" id="GO:0009966">
    <property type="term" value="P:regulation of signal transduction"/>
    <property type="evidence" value="ECO:0007669"/>
    <property type="project" value="InterPro"/>
</dbReference>
<dbReference type="GO" id="GO:0016477">
    <property type="term" value="P:cell migration"/>
    <property type="evidence" value="ECO:0007669"/>
    <property type="project" value="TreeGrafter"/>
</dbReference>
<organism evidence="14 15">
    <name type="scientific">Rhynocoris fuscipes</name>
    <dbReference type="NCBI Taxonomy" id="488301"/>
    <lineage>
        <taxon>Eukaryota</taxon>
        <taxon>Metazoa</taxon>
        <taxon>Ecdysozoa</taxon>
        <taxon>Arthropoda</taxon>
        <taxon>Hexapoda</taxon>
        <taxon>Insecta</taxon>
        <taxon>Pterygota</taxon>
        <taxon>Neoptera</taxon>
        <taxon>Paraneoptera</taxon>
        <taxon>Hemiptera</taxon>
        <taxon>Heteroptera</taxon>
        <taxon>Panheteroptera</taxon>
        <taxon>Cimicomorpha</taxon>
        <taxon>Reduviidae</taxon>
        <taxon>Harpactorinae</taxon>
        <taxon>Harpactorini</taxon>
        <taxon>Rhynocoris</taxon>
    </lineage>
</organism>
<dbReference type="GO" id="GO:0005576">
    <property type="term" value="C:extracellular region"/>
    <property type="evidence" value="ECO:0007669"/>
    <property type="project" value="TreeGrafter"/>
</dbReference>
<feature type="region of interest" description="Disordered" evidence="13">
    <location>
        <begin position="436"/>
        <end position="484"/>
    </location>
</feature>
<evidence type="ECO:0000256" key="3">
    <source>
        <dbReference type="ARBA" id="ARBA00022475"/>
    </source>
</evidence>
<dbReference type="PANTHER" id="PTHR10822:SF30">
    <property type="entry name" value="DALLY-LIKE, ISOFORM A"/>
    <property type="match status" value="1"/>
</dbReference>
<dbReference type="GO" id="GO:1905475">
    <property type="term" value="P:regulation of protein localization to membrane"/>
    <property type="evidence" value="ECO:0007669"/>
    <property type="project" value="TreeGrafter"/>
</dbReference>
<name>A0AAW1D1Q8_9HEMI</name>
<dbReference type="EMBL" id="JAPXFL010000007">
    <property type="protein sequence ID" value="KAK9504487.1"/>
    <property type="molecule type" value="Genomic_DNA"/>
</dbReference>
<evidence type="ECO:0000256" key="8">
    <source>
        <dbReference type="ARBA" id="ARBA00023180"/>
    </source>
</evidence>
<keyword evidence="6 12" id="KW-0654">Proteoglycan</keyword>
<dbReference type="PROSITE" id="PS01207">
    <property type="entry name" value="GLYPICAN"/>
    <property type="match status" value="1"/>
</dbReference>
<keyword evidence="9 12" id="KW-0357">Heparan sulfate</keyword>
<dbReference type="AlphaFoldDB" id="A0AAW1D1Q8"/>
<sequence>MQQQLSYHSKKQFETALSQTLGSLSTLLQNRAHKYDVIFKQMMVNAKSDFHEMFKKTYGIIYEQNSYVFTDLFEELEKYYTGGQVDLTEAMDNFFNTLYQKMFTVLNSQYRFTEWYLQCVSERMKELKPFGDVPAKLSAQLKRSFVATRTFSQALIISSSIVNNMQKLSMTPSCIRAVAKMTHCPACSGLKEIKPCSNYCSNVMKGCLAYHSQLDHHWNSFIDATDDLIGRLLGPFNIEVVVEPINIKISEAIMNFQENAQQVSQRVFSECGKPELGRRRRRRRRNTNTGEIPFETLHFNNNHNKNNRRQGANQPDGLEKVIRETRSRLKDSKHFWQKLPYHMCGTSVSDQQDSCWNGEKRDKYEPAVVGDGMSNQQNNPEVVVDINRPNSLVNEQVYALKTITSKLKSAYKGLDVEWIDTDEMFDYGSGSGYGIAETGSGLSPHGSEPEPILPSSSSPEPSTPSQNEEENELHPIPDSPGKAVFNVSEETNTTGAAIRLTLNRLLIPFVIIVLLNNFQDWIK</sequence>
<keyword evidence="3" id="KW-1003">Cell membrane</keyword>
<evidence type="ECO:0008006" key="16">
    <source>
        <dbReference type="Google" id="ProtNLM"/>
    </source>
</evidence>
<accession>A0AAW1D1Q8</accession>
<evidence type="ECO:0000256" key="9">
    <source>
        <dbReference type="ARBA" id="ARBA00023207"/>
    </source>
</evidence>
<comment type="similarity">
    <text evidence="2 11">Belongs to the glypican family.</text>
</comment>
<evidence type="ECO:0000256" key="11">
    <source>
        <dbReference type="RuleBase" id="RU003518"/>
    </source>
</evidence>
<feature type="compositionally biased region" description="Low complexity" evidence="13">
    <location>
        <begin position="449"/>
        <end position="466"/>
    </location>
</feature>
<dbReference type="InterPro" id="IPR001863">
    <property type="entry name" value="Glypican"/>
</dbReference>
<evidence type="ECO:0000256" key="2">
    <source>
        <dbReference type="ARBA" id="ARBA00010260"/>
    </source>
</evidence>